<proteinExistence type="predicted"/>
<evidence type="ECO:0000313" key="2">
    <source>
        <dbReference type="EMBL" id="KAK2583899.1"/>
    </source>
</evidence>
<accession>A0AAD9RQ98</accession>
<feature type="region of interest" description="Disordered" evidence="1">
    <location>
        <begin position="104"/>
        <end position="152"/>
    </location>
</feature>
<dbReference type="Proteomes" id="UP001258017">
    <property type="component" value="Unassembled WGS sequence"/>
</dbReference>
<sequence length="152" mass="17954">MGRLHITLNNCEKGHPENPEIKRKKQYKPYIEDTRDTDGFPLIMVEYDVGPKLHFEERKRMELEMIDEINSVLFDHKFQLTNSYYNERDRITLYGVFRRNTCEKQNKAHSQTGIRSEIEQDSGSELSDKGQSAKTEKKLGKIKLDDEEEEEI</sequence>
<name>A0AAD9RQ98_9HYME</name>
<reference evidence="2" key="2">
    <citation type="journal article" date="2023" name="Commun. Biol.">
        <title>Intrasexual cuticular hydrocarbon dimorphism in a wasp sheds light on hydrocarbon biosynthesis genes in Hymenoptera.</title>
        <authorList>
            <person name="Moris V.C."/>
            <person name="Podsiadlowski L."/>
            <person name="Martin S."/>
            <person name="Oeyen J.P."/>
            <person name="Donath A."/>
            <person name="Petersen M."/>
            <person name="Wilbrandt J."/>
            <person name="Misof B."/>
            <person name="Liedtke D."/>
            <person name="Thamm M."/>
            <person name="Scheiner R."/>
            <person name="Schmitt T."/>
            <person name="Niehuis O."/>
        </authorList>
    </citation>
    <scope>NUCLEOTIDE SEQUENCE</scope>
    <source>
        <strain evidence="2">GBR_01_08_01A</strain>
    </source>
</reference>
<feature type="compositionally biased region" description="Basic and acidic residues" evidence="1">
    <location>
        <begin position="134"/>
        <end position="144"/>
    </location>
</feature>
<gene>
    <name evidence="2" type="ORF">KPH14_001170</name>
</gene>
<protein>
    <submittedName>
        <fullName evidence="2">Uncharacterized protein</fullName>
    </submittedName>
</protein>
<reference evidence="2" key="1">
    <citation type="submission" date="2021-08" db="EMBL/GenBank/DDBJ databases">
        <authorList>
            <person name="Misof B."/>
            <person name="Oliver O."/>
            <person name="Podsiadlowski L."/>
            <person name="Donath A."/>
            <person name="Peters R."/>
            <person name="Mayer C."/>
            <person name="Rust J."/>
            <person name="Gunkel S."/>
            <person name="Lesny P."/>
            <person name="Martin S."/>
            <person name="Oeyen J.P."/>
            <person name="Petersen M."/>
            <person name="Panagiotis P."/>
            <person name="Wilbrandt J."/>
            <person name="Tanja T."/>
        </authorList>
    </citation>
    <scope>NUCLEOTIDE SEQUENCE</scope>
    <source>
        <strain evidence="2">GBR_01_08_01A</strain>
        <tissue evidence="2">Thorax + abdomen</tissue>
    </source>
</reference>
<dbReference type="EMBL" id="JAIFRP010000029">
    <property type="protein sequence ID" value="KAK2583899.1"/>
    <property type="molecule type" value="Genomic_DNA"/>
</dbReference>
<evidence type="ECO:0000256" key="1">
    <source>
        <dbReference type="SAM" id="MobiDB-lite"/>
    </source>
</evidence>
<comment type="caution">
    <text evidence="2">The sequence shown here is derived from an EMBL/GenBank/DDBJ whole genome shotgun (WGS) entry which is preliminary data.</text>
</comment>
<organism evidence="2 3">
    <name type="scientific">Odynerus spinipes</name>
    <dbReference type="NCBI Taxonomy" id="1348599"/>
    <lineage>
        <taxon>Eukaryota</taxon>
        <taxon>Metazoa</taxon>
        <taxon>Ecdysozoa</taxon>
        <taxon>Arthropoda</taxon>
        <taxon>Hexapoda</taxon>
        <taxon>Insecta</taxon>
        <taxon>Pterygota</taxon>
        <taxon>Neoptera</taxon>
        <taxon>Endopterygota</taxon>
        <taxon>Hymenoptera</taxon>
        <taxon>Apocrita</taxon>
        <taxon>Aculeata</taxon>
        <taxon>Vespoidea</taxon>
        <taxon>Vespidae</taxon>
        <taxon>Eumeninae</taxon>
        <taxon>Odynerus</taxon>
    </lineage>
</organism>
<dbReference type="AlphaFoldDB" id="A0AAD9RQ98"/>
<evidence type="ECO:0000313" key="3">
    <source>
        <dbReference type="Proteomes" id="UP001258017"/>
    </source>
</evidence>
<feature type="compositionally biased region" description="Polar residues" evidence="1">
    <location>
        <begin position="121"/>
        <end position="133"/>
    </location>
</feature>
<keyword evidence="3" id="KW-1185">Reference proteome</keyword>